<dbReference type="SUPFAM" id="SSF55681">
    <property type="entry name" value="Class II aaRS and biotin synthetases"/>
    <property type="match status" value="1"/>
</dbReference>
<dbReference type="Pfam" id="PF21948">
    <property type="entry name" value="LplA-B_cat"/>
    <property type="match status" value="1"/>
</dbReference>
<dbReference type="AlphaFoldDB" id="A0A1D3D035"/>
<keyword evidence="3" id="KW-0808">Transferase</keyword>
<feature type="region of interest" description="Disordered" evidence="1">
    <location>
        <begin position="67"/>
        <end position="97"/>
    </location>
</feature>
<evidence type="ECO:0000256" key="1">
    <source>
        <dbReference type="SAM" id="MobiDB-lite"/>
    </source>
</evidence>
<dbReference type="GO" id="GO:0033819">
    <property type="term" value="F:lipoyl(octanoyl) transferase activity"/>
    <property type="evidence" value="ECO:0007669"/>
    <property type="project" value="InterPro"/>
</dbReference>
<reference evidence="3 4" key="1">
    <citation type="journal article" date="2016" name="BMC Genomics">
        <title>Comparative genomics reveals Cyclospora cayetanensis possesses coccidia-like metabolism and invasion components but unique surface antigens.</title>
        <authorList>
            <person name="Liu S."/>
            <person name="Wang L."/>
            <person name="Zheng H."/>
            <person name="Xu Z."/>
            <person name="Roellig D.M."/>
            <person name="Li N."/>
            <person name="Frace M.A."/>
            <person name="Tang K."/>
            <person name="Arrowood M.J."/>
            <person name="Moss D.M."/>
            <person name="Zhang L."/>
            <person name="Feng Y."/>
            <person name="Xiao L."/>
        </authorList>
    </citation>
    <scope>NUCLEOTIDE SEQUENCE [LARGE SCALE GENOMIC DNA]</scope>
    <source>
        <strain evidence="3 4">CHN_HEN01</strain>
    </source>
</reference>
<feature type="domain" description="BPL/LPL catalytic" evidence="2">
    <location>
        <begin position="246"/>
        <end position="433"/>
    </location>
</feature>
<dbReference type="PROSITE" id="PS51733">
    <property type="entry name" value="BPL_LPL_CATALYTIC"/>
    <property type="match status" value="1"/>
</dbReference>
<accession>A0A1D3D035</accession>
<dbReference type="VEuPathDB" id="ToxoDB:cyc_06947"/>
<evidence type="ECO:0000313" key="4">
    <source>
        <dbReference type="Proteomes" id="UP000095192"/>
    </source>
</evidence>
<proteinExistence type="predicted"/>
<dbReference type="EMBL" id="JROU02001320">
    <property type="protein sequence ID" value="OEH76802.1"/>
    <property type="molecule type" value="Genomic_DNA"/>
</dbReference>
<dbReference type="GO" id="GO:0009249">
    <property type="term" value="P:protein lipoylation"/>
    <property type="evidence" value="ECO:0007669"/>
    <property type="project" value="InterPro"/>
</dbReference>
<protein>
    <submittedName>
        <fullName evidence="3">Lipoyl transferase</fullName>
    </submittedName>
</protein>
<dbReference type="InterPro" id="IPR020605">
    <property type="entry name" value="Octanoyltransferase_CS"/>
</dbReference>
<sequence>MKRAVSLALLVAKSTPPSSKEFLSLKKIPVDRGGRGVGEEVLGSRHPPPIDSAACLPLLRVQQHQLLSSNTTPRKRCPPPEKNLLSGGERQSDKSEHRMWPLRSCNVGGGAPPPPYNSSTASRIRHLVVIDLTDRVVPYEIAWAAQHALLQHQMLQLESHKTKAKEEPKSGSYLELLPGIAPCRVSGETACDFAILTQHPSVYTLGQGSSLSFVAADMRDKESQLKLPLELQQDVQDASQVAKALGDLASAIAALRAPERGDLKGPSEGAPGLVGAPQKGRMRDGRGPPQLLRVERGGQVTWHGPGQLVVYPIFDLRKHQTDIRAFIDALETTAAQSLVPLLAPTTVQEHAGCLGRRPEGKEATNACEWIRFLLQQVQQLQQHEEHQQITQELQHGLQQHETVQSHSSLLPIAATCVVEALRQTFGAVCSRSLPPQLDTALPDRGVLAACLSAF</sequence>
<name>A0A1D3D035_9EIME</name>
<evidence type="ECO:0000313" key="3">
    <source>
        <dbReference type="EMBL" id="OEH76802.1"/>
    </source>
</evidence>
<comment type="caution">
    <text evidence="3">The sequence shown here is derived from an EMBL/GenBank/DDBJ whole genome shotgun (WGS) entry which is preliminary data.</text>
</comment>
<dbReference type="Proteomes" id="UP000095192">
    <property type="component" value="Unassembled WGS sequence"/>
</dbReference>
<evidence type="ECO:0000259" key="2">
    <source>
        <dbReference type="PROSITE" id="PS51733"/>
    </source>
</evidence>
<dbReference type="Gene3D" id="3.30.930.10">
    <property type="entry name" value="Bira Bifunctional Protein, Domain 2"/>
    <property type="match status" value="1"/>
</dbReference>
<dbReference type="PANTHER" id="PTHR10993">
    <property type="entry name" value="OCTANOYLTRANSFERASE"/>
    <property type="match status" value="1"/>
</dbReference>
<keyword evidence="4" id="KW-1185">Reference proteome</keyword>
<dbReference type="PANTHER" id="PTHR10993:SF7">
    <property type="entry name" value="LIPOYLTRANSFERASE 2, MITOCHONDRIAL-RELATED"/>
    <property type="match status" value="1"/>
</dbReference>
<dbReference type="PROSITE" id="PS01313">
    <property type="entry name" value="LIPB"/>
    <property type="match status" value="1"/>
</dbReference>
<gene>
    <name evidence="3" type="ORF">cyc_06947</name>
</gene>
<dbReference type="InterPro" id="IPR045864">
    <property type="entry name" value="aa-tRNA-synth_II/BPL/LPL"/>
</dbReference>
<feature type="region of interest" description="Disordered" evidence="1">
    <location>
        <begin position="260"/>
        <end position="285"/>
    </location>
</feature>
<dbReference type="InParanoid" id="A0A1D3D035"/>
<dbReference type="InterPro" id="IPR004143">
    <property type="entry name" value="BPL_LPL_catalytic"/>
</dbReference>
<dbReference type="VEuPathDB" id="ToxoDB:LOC113147208"/>
<organism evidence="3 4">
    <name type="scientific">Cyclospora cayetanensis</name>
    <dbReference type="NCBI Taxonomy" id="88456"/>
    <lineage>
        <taxon>Eukaryota</taxon>
        <taxon>Sar</taxon>
        <taxon>Alveolata</taxon>
        <taxon>Apicomplexa</taxon>
        <taxon>Conoidasida</taxon>
        <taxon>Coccidia</taxon>
        <taxon>Eucoccidiorida</taxon>
        <taxon>Eimeriorina</taxon>
        <taxon>Eimeriidae</taxon>
        <taxon>Cyclospora</taxon>
    </lineage>
</organism>